<dbReference type="PATRIC" id="fig|1121326.3.peg.5563"/>
<feature type="domain" description="YknX-like beta-barrel" evidence="6">
    <location>
        <begin position="251"/>
        <end position="333"/>
    </location>
</feature>
<evidence type="ECO:0000256" key="1">
    <source>
        <dbReference type="ARBA" id="ARBA00004196"/>
    </source>
</evidence>
<dbReference type="AlphaFoldDB" id="A0A162R1B9"/>
<organism evidence="7 8">
    <name type="scientific">Clostridium magnum DSM 2767</name>
    <dbReference type="NCBI Taxonomy" id="1121326"/>
    <lineage>
        <taxon>Bacteria</taxon>
        <taxon>Bacillati</taxon>
        <taxon>Bacillota</taxon>
        <taxon>Clostridia</taxon>
        <taxon>Eubacteriales</taxon>
        <taxon>Clostridiaceae</taxon>
        <taxon>Clostridium</taxon>
    </lineage>
</organism>
<name>A0A162R1B9_9CLOT</name>
<dbReference type="Pfam" id="PF25917">
    <property type="entry name" value="BSH_RND"/>
    <property type="match status" value="1"/>
</dbReference>
<dbReference type="Pfam" id="PF25990">
    <property type="entry name" value="Beta-barrel_YknX"/>
    <property type="match status" value="1"/>
</dbReference>
<evidence type="ECO:0000313" key="8">
    <source>
        <dbReference type="Proteomes" id="UP000076603"/>
    </source>
</evidence>
<comment type="caution">
    <text evidence="7">The sequence shown here is derived from an EMBL/GenBank/DDBJ whole genome shotgun (WGS) entry which is preliminary data.</text>
</comment>
<dbReference type="EMBL" id="LWAE01000010">
    <property type="protein sequence ID" value="KZL89275.1"/>
    <property type="molecule type" value="Genomic_DNA"/>
</dbReference>
<dbReference type="GO" id="GO:0015562">
    <property type="term" value="F:efflux transmembrane transporter activity"/>
    <property type="evidence" value="ECO:0007669"/>
    <property type="project" value="InterPro"/>
</dbReference>
<evidence type="ECO:0000259" key="6">
    <source>
        <dbReference type="Pfam" id="PF25990"/>
    </source>
</evidence>
<dbReference type="Gene3D" id="2.40.50.100">
    <property type="match status" value="1"/>
</dbReference>
<dbReference type="InterPro" id="IPR058636">
    <property type="entry name" value="Beta-barrel_YknX"/>
</dbReference>
<evidence type="ECO:0000256" key="4">
    <source>
        <dbReference type="SAM" id="MobiDB-lite"/>
    </source>
</evidence>
<evidence type="ECO:0000259" key="5">
    <source>
        <dbReference type="Pfam" id="PF25917"/>
    </source>
</evidence>
<keyword evidence="2 3" id="KW-0175">Coiled coil</keyword>
<comment type="subcellular location">
    <subcellularLocation>
        <location evidence="1">Cell envelope</location>
    </subcellularLocation>
</comment>
<dbReference type="Gene3D" id="2.40.420.20">
    <property type="match status" value="1"/>
</dbReference>
<sequence>MKKKILIVSGIAIVIIAGVIAWRVSASKAQTKTAVQNFTLKKADLLDSVLVSGTMISNNSKNVYSNLTNYPVKQVYFKVGDKVKAGDVLAELDTTSLEHDIRQAELNIKNAEQALKNEKSSNAYNLQNASNSAESAALELKDAQDTYDKTKKLYEAGAVSQDEFLKAESALKKAQLSYDKAQASLNNEKSKNTTTASNNIEIQKAALEKQKNTLKDGKITSPIDGIVTLANAKENGPAAGLLFVVEDTDNLIVSTAIGEYDIDKIKLGQEVVVKADSLEDSNFTGTVSKISPVANKDENGNVASTSNVQFDTEITLKDKDPNIKIGMNVRLTIKLNEKHNVYSVPYDAIVTEDGKQWIYVSEKSQKDSNSENTSKKIQVQKGMETDMYVEVSSPDLKDGMNVEINPKNSTEKSK</sequence>
<dbReference type="RefSeq" id="WP_066629865.1">
    <property type="nucleotide sequence ID" value="NZ_FQXL01000041.1"/>
</dbReference>
<dbReference type="STRING" id="1121326.CLMAG_54980"/>
<dbReference type="InterPro" id="IPR058625">
    <property type="entry name" value="MdtA-like_BSH"/>
</dbReference>
<gene>
    <name evidence="7" type="primary">yknX_2</name>
    <name evidence="7" type="ORF">CLMAG_54980</name>
</gene>
<dbReference type="GO" id="GO:0030313">
    <property type="term" value="C:cell envelope"/>
    <property type="evidence" value="ECO:0007669"/>
    <property type="project" value="UniProtKB-SubCell"/>
</dbReference>
<proteinExistence type="predicted"/>
<dbReference type="InterPro" id="IPR050465">
    <property type="entry name" value="UPF0194_transport"/>
</dbReference>
<dbReference type="Proteomes" id="UP000076603">
    <property type="component" value="Unassembled WGS sequence"/>
</dbReference>
<protein>
    <submittedName>
        <fullName evidence="7">Putative efflux system component YknX</fullName>
    </submittedName>
</protein>
<feature type="region of interest" description="Disordered" evidence="4">
    <location>
        <begin position="363"/>
        <end position="414"/>
    </location>
</feature>
<dbReference type="Gene3D" id="2.40.30.170">
    <property type="match status" value="1"/>
</dbReference>
<dbReference type="PANTHER" id="PTHR32347">
    <property type="entry name" value="EFFLUX SYSTEM COMPONENT YKNX-RELATED"/>
    <property type="match status" value="1"/>
</dbReference>
<dbReference type="SUPFAM" id="SSF56954">
    <property type="entry name" value="Outer membrane efflux proteins (OEP)"/>
    <property type="match status" value="1"/>
</dbReference>
<evidence type="ECO:0000256" key="3">
    <source>
        <dbReference type="SAM" id="Coils"/>
    </source>
</evidence>
<evidence type="ECO:0000313" key="7">
    <source>
        <dbReference type="EMBL" id="KZL89275.1"/>
    </source>
</evidence>
<dbReference type="PANTHER" id="PTHR32347:SF14">
    <property type="entry name" value="EFFLUX SYSTEM COMPONENT YKNX-RELATED"/>
    <property type="match status" value="1"/>
</dbReference>
<dbReference type="OrthoDB" id="1777386at2"/>
<reference evidence="7 8" key="1">
    <citation type="submission" date="2016-04" db="EMBL/GenBank/DDBJ databases">
        <title>Genome sequence of Clostridium magnum DSM 2767.</title>
        <authorList>
            <person name="Poehlein A."/>
            <person name="Uhlig R."/>
            <person name="Fischer R."/>
            <person name="Bahl H."/>
            <person name="Daniel R."/>
        </authorList>
    </citation>
    <scope>NUCLEOTIDE SEQUENCE [LARGE SCALE GENOMIC DNA]</scope>
    <source>
        <strain evidence="7 8">DSM 2767</strain>
    </source>
</reference>
<keyword evidence="8" id="KW-1185">Reference proteome</keyword>
<dbReference type="Gene3D" id="1.20.1600.10">
    <property type="entry name" value="Outer membrane efflux proteins (OEP)"/>
    <property type="match status" value="1"/>
</dbReference>
<feature type="coiled-coil region" evidence="3">
    <location>
        <begin position="94"/>
        <end position="191"/>
    </location>
</feature>
<feature type="domain" description="Multidrug resistance protein MdtA-like barrel-sandwich hybrid" evidence="5">
    <location>
        <begin position="73"/>
        <end position="232"/>
    </location>
</feature>
<accession>A0A162R1B9</accession>
<evidence type="ECO:0000256" key="2">
    <source>
        <dbReference type="ARBA" id="ARBA00023054"/>
    </source>
</evidence>